<dbReference type="EMBL" id="BGPR01000044">
    <property type="protein sequence ID" value="GBL85699.1"/>
    <property type="molecule type" value="Genomic_DNA"/>
</dbReference>
<feature type="region of interest" description="Disordered" evidence="1">
    <location>
        <begin position="63"/>
        <end position="110"/>
    </location>
</feature>
<evidence type="ECO:0000313" key="2">
    <source>
        <dbReference type="EMBL" id="GBL85699.1"/>
    </source>
</evidence>
<proteinExistence type="predicted"/>
<comment type="caution">
    <text evidence="2">The sequence shown here is derived from an EMBL/GenBank/DDBJ whole genome shotgun (WGS) entry which is preliminary data.</text>
</comment>
<gene>
    <name evidence="2" type="ORF">AVEN_193152_1</name>
</gene>
<accession>A0A4Y2B2K5</accession>
<evidence type="ECO:0000313" key="3">
    <source>
        <dbReference type="Proteomes" id="UP000499080"/>
    </source>
</evidence>
<name>A0A4Y2B2K5_ARAVE</name>
<feature type="compositionally biased region" description="Polar residues" evidence="1">
    <location>
        <begin position="80"/>
        <end position="92"/>
    </location>
</feature>
<dbReference type="AlphaFoldDB" id="A0A4Y2B2K5"/>
<dbReference type="Proteomes" id="UP000499080">
    <property type="component" value="Unassembled WGS sequence"/>
</dbReference>
<sequence length="110" mass="12213">MPQNILEISYEYFTAPYDNMVSRHKIKFISKIPRPSRSRAVYLSDGRCNSSSAEAGVLTAITGHEPNPPEGGTHCHRQRASPSHYYTHQGSETPLIFPAAPHPLTRGVPQ</sequence>
<protein>
    <submittedName>
        <fullName evidence="2">Uncharacterized protein</fullName>
    </submittedName>
</protein>
<evidence type="ECO:0000256" key="1">
    <source>
        <dbReference type="SAM" id="MobiDB-lite"/>
    </source>
</evidence>
<reference evidence="2 3" key="1">
    <citation type="journal article" date="2019" name="Sci. Rep.">
        <title>Orb-weaving spider Araneus ventricosus genome elucidates the spidroin gene catalogue.</title>
        <authorList>
            <person name="Kono N."/>
            <person name="Nakamura H."/>
            <person name="Ohtoshi R."/>
            <person name="Moran D.A.P."/>
            <person name="Shinohara A."/>
            <person name="Yoshida Y."/>
            <person name="Fujiwara M."/>
            <person name="Mori M."/>
            <person name="Tomita M."/>
            <person name="Arakawa K."/>
        </authorList>
    </citation>
    <scope>NUCLEOTIDE SEQUENCE [LARGE SCALE GENOMIC DNA]</scope>
</reference>
<keyword evidence="3" id="KW-1185">Reference proteome</keyword>
<organism evidence="2 3">
    <name type="scientific">Araneus ventricosus</name>
    <name type="common">Orbweaver spider</name>
    <name type="synonym">Epeira ventricosa</name>
    <dbReference type="NCBI Taxonomy" id="182803"/>
    <lineage>
        <taxon>Eukaryota</taxon>
        <taxon>Metazoa</taxon>
        <taxon>Ecdysozoa</taxon>
        <taxon>Arthropoda</taxon>
        <taxon>Chelicerata</taxon>
        <taxon>Arachnida</taxon>
        <taxon>Araneae</taxon>
        <taxon>Araneomorphae</taxon>
        <taxon>Entelegynae</taxon>
        <taxon>Araneoidea</taxon>
        <taxon>Araneidae</taxon>
        <taxon>Araneus</taxon>
    </lineage>
</organism>